<dbReference type="Pfam" id="PF00563">
    <property type="entry name" value="EAL"/>
    <property type="match status" value="1"/>
</dbReference>
<evidence type="ECO:0000256" key="1">
    <source>
        <dbReference type="SAM" id="Phobius"/>
    </source>
</evidence>
<dbReference type="SMART" id="SM00091">
    <property type="entry name" value="PAS"/>
    <property type="match status" value="1"/>
</dbReference>
<dbReference type="InterPro" id="IPR043128">
    <property type="entry name" value="Rev_trsase/Diguanyl_cyclase"/>
</dbReference>
<dbReference type="SUPFAM" id="SSF55073">
    <property type="entry name" value="Nucleotide cyclase"/>
    <property type="match status" value="1"/>
</dbReference>
<dbReference type="AlphaFoldDB" id="A0A5C4SYJ0"/>
<dbReference type="InterPro" id="IPR029787">
    <property type="entry name" value="Nucleotide_cyclase"/>
</dbReference>
<dbReference type="Gene3D" id="3.30.70.270">
    <property type="match status" value="1"/>
</dbReference>
<evidence type="ECO:0000313" key="7">
    <source>
        <dbReference type="Proteomes" id="UP000307943"/>
    </source>
</evidence>
<dbReference type="EMBL" id="VDCQ01000071">
    <property type="protein sequence ID" value="TNJ61868.1"/>
    <property type="molecule type" value="Genomic_DNA"/>
</dbReference>
<organism evidence="6 7">
    <name type="scientific">Paenibacillus hemerocallicola</name>
    <dbReference type="NCBI Taxonomy" id="1172614"/>
    <lineage>
        <taxon>Bacteria</taxon>
        <taxon>Bacillati</taxon>
        <taxon>Bacillota</taxon>
        <taxon>Bacilli</taxon>
        <taxon>Bacillales</taxon>
        <taxon>Paenibacillaceae</taxon>
        <taxon>Paenibacillus</taxon>
    </lineage>
</organism>
<dbReference type="Gene3D" id="3.30.450.20">
    <property type="entry name" value="PAS domain"/>
    <property type="match status" value="1"/>
</dbReference>
<feature type="domain" description="GGDEF" evidence="5">
    <location>
        <begin position="253"/>
        <end position="386"/>
    </location>
</feature>
<evidence type="ECO:0000259" key="3">
    <source>
        <dbReference type="PROSITE" id="PS50113"/>
    </source>
</evidence>
<gene>
    <name evidence="6" type="ORF">FE784_33845</name>
</gene>
<feature type="domain" description="EAL" evidence="4">
    <location>
        <begin position="395"/>
        <end position="647"/>
    </location>
</feature>
<dbReference type="SMART" id="SM00267">
    <property type="entry name" value="GGDEF"/>
    <property type="match status" value="1"/>
</dbReference>
<keyword evidence="1" id="KW-1133">Transmembrane helix</keyword>
<feature type="domain" description="PAC" evidence="3">
    <location>
        <begin position="169"/>
        <end position="221"/>
    </location>
</feature>
<dbReference type="CDD" id="cd01948">
    <property type="entry name" value="EAL"/>
    <property type="match status" value="1"/>
</dbReference>
<dbReference type="InterPro" id="IPR000014">
    <property type="entry name" value="PAS"/>
</dbReference>
<protein>
    <submittedName>
        <fullName evidence="6">EAL domain-containing protein</fullName>
    </submittedName>
</protein>
<proteinExistence type="predicted"/>
<evidence type="ECO:0000259" key="2">
    <source>
        <dbReference type="PROSITE" id="PS50112"/>
    </source>
</evidence>
<dbReference type="PROSITE" id="PS50883">
    <property type="entry name" value="EAL"/>
    <property type="match status" value="1"/>
</dbReference>
<comment type="caution">
    <text evidence="6">The sequence shown here is derived from an EMBL/GenBank/DDBJ whole genome shotgun (WGS) entry which is preliminary data.</text>
</comment>
<evidence type="ECO:0000259" key="5">
    <source>
        <dbReference type="PROSITE" id="PS50887"/>
    </source>
</evidence>
<dbReference type="InterPro" id="IPR035919">
    <property type="entry name" value="EAL_sf"/>
</dbReference>
<dbReference type="InterPro" id="IPR001633">
    <property type="entry name" value="EAL_dom"/>
</dbReference>
<dbReference type="OrthoDB" id="9759607at2"/>
<name>A0A5C4SYJ0_9BACL</name>
<dbReference type="PROSITE" id="PS50112">
    <property type="entry name" value="PAS"/>
    <property type="match status" value="1"/>
</dbReference>
<dbReference type="NCBIfam" id="TIGR00254">
    <property type="entry name" value="GGDEF"/>
    <property type="match status" value="1"/>
</dbReference>
<dbReference type="FunFam" id="3.30.70.270:FF:000001">
    <property type="entry name" value="Diguanylate cyclase domain protein"/>
    <property type="match status" value="1"/>
</dbReference>
<feature type="transmembrane region" description="Helical" evidence="1">
    <location>
        <begin position="61"/>
        <end position="82"/>
    </location>
</feature>
<feature type="domain" description="PAS" evidence="2">
    <location>
        <begin position="96"/>
        <end position="140"/>
    </location>
</feature>
<dbReference type="PIRSF" id="PIRSF005925">
    <property type="entry name" value="Dos"/>
    <property type="match status" value="1"/>
</dbReference>
<dbReference type="InterPro" id="IPR000700">
    <property type="entry name" value="PAS-assoc_C"/>
</dbReference>
<evidence type="ECO:0000259" key="4">
    <source>
        <dbReference type="PROSITE" id="PS50883"/>
    </source>
</evidence>
<dbReference type="Proteomes" id="UP000307943">
    <property type="component" value="Unassembled WGS sequence"/>
</dbReference>
<dbReference type="SUPFAM" id="SSF141868">
    <property type="entry name" value="EAL domain-like"/>
    <property type="match status" value="1"/>
</dbReference>
<dbReference type="InterPro" id="IPR012226">
    <property type="entry name" value="Diguanyl_cyclase/Pdiesterase"/>
</dbReference>
<dbReference type="CDD" id="cd01949">
    <property type="entry name" value="GGDEF"/>
    <property type="match status" value="1"/>
</dbReference>
<dbReference type="PANTHER" id="PTHR44757">
    <property type="entry name" value="DIGUANYLATE CYCLASE DGCP"/>
    <property type="match status" value="1"/>
</dbReference>
<keyword evidence="1" id="KW-0812">Transmembrane</keyword>
<dbReference type="SMART" id="SM00052">
    <property type="entry name" value="EAL"/>
    <property type="match status" value="1"/>
</dbReference>
<dbReference type="SMART" id="SM00086">
    <property type="entry name" value="PAC"/>
    <property type="match status" value="1"/>
</dbReference>
<dbReference type="Pfam" id="PF13426">
    <property type="entry name" value="PAS_9"/>
    <property type="match status" value="1"/>
</dbReference>
<dbReference type="Pfam" id="PF00990">
    <property type="entry name" value="GGDEF"/>
    <property type="match status" value="1"/>
</dbReference>
<keyword evidence="1" id="KW-0472">Membrane</keyword>
<evidence type="ECO:0000313" key="6">
    <source>
        <dbReference type="EMBL" id="TNJ61868.1"/>
    </source>
</evidence>
<dbReference type="CDD" id="cd00130">
    <property type="entry name" value="PAS"/>
    <property type="match status" value="1"/>
</dbReference>
<dbReference type="Gene3D" id="3.20.20.450">
    <property type="entry name" value="EAL domain"/>
    <property type="match status" value="1"/>
</dbReference>
<dbReference type="PROSITE" id="PS50887">
    <property type="entry name" value="GGDEF"/>
    <property type="match status" value="1"/>
</dbReference>
<dbReference type="FunFam" id="3.20.20.450:FF:000001">
    <property type="entry name" value="Cyclic di-GMP phosphodiesterase yahA"/>
    <property type="match status" value="1"/>
</dbReference>
<feature type="transmembrane region" description="Helical" evidence="1">
    <location>
        <begin position="30"/>
        <end position="55"/>
    </location>
</feature>
<dbReference type="PANTHER" id="PTHR44757:SF2">
    <property type="entry name" value="BIOFILM ARCHITECTURE MAINTENANCE PROTEIN MBAA"/>
    <property type="match status" value="1"/>
</dbReference>
<dbReference type="PROSITE" id="PS50113">
    <property type="entry name" value="PAC"/>
    <property type="match status" value="1"/>
</dbReference>
<dbReference type="InterPro" id="IPR001610">
    <property type="entry name" value="PAC"/>
</dbReference>
<reference evidence="6 7" key="1">
    <citation type="submission" date="2019-05" db="EMBL/GenBank/DDBJ databases">
        <title>We sequenced the genome of Paenibacillus hemerocallicola KCTC 33185 for further insight into its adaptation and study the phylogeny of Paenibacillus.</title>
        <authorList>
            <person name="Narsing Rao M.P."/>
        </authorList>
    </citation>
    <scope>NUCLEOTIDE SEQUENCE [LARGE SCALE GENOMIC DNA]</scope>
    <source>
        <strain evidence="6 7">KCTC 33185</strain>
    </source>
</reference>
<accession>A0A5C4SYJ0</accession>
<keyword evidence="7" id="KW-1185">Reference proteome</keyword>
<sequence>MRGVYFCMRIMLSLKNPKIPARQGDFMSRLIKAIAVTAALGIPFLLPTVLIAGAWTAAPLALLESFTAWIPILIFIVGSFAYRKETLSEMKLTQKKERMATSVFEHITEGIMVADSLQTIQYVNPAFSSITGYTEEDIVGASPKILSSGKHNREFYDNMWSSIRLRGSWQGEIWNRRKNGDIFLESITITAVKESADSVAYYIAVFKDITVQKQLEARLRHQAYHDTVTGLPNRLLLNERIAEAIQHADHNRRIFAVLFLDLDRFKRINDTLGHSVGDQLLKTIAERLVSCLRGSDTIARIGGDEFVVLLCGMAHAEDSVAIAQNMIQSLTSPIFLGRHELYVTVSVGISFYPNDGRDAHTLIKHADQAMYRAKDQGRNNYQLYTPAKEDHTPQLLSMETSLRRAIANEQLHLYYQPQFDAATRKMIGIEALVRWSHPDWGNIPPSRFIPLAEETGLITLLDQWVLREACAQLKRWLDEGYSPLPVSVNVSMLQFRQPNLGPFISRVLADTGLPARYLEIELTESTIMSNPDVTLQTLHELKRMGIRISLDDFGVGYSSLNYLKKLPIDTIKIDQSFVKDIPEDANDKAIVQTIIHLSQNLRLGVIAEGVETEAQLQYLQSQQCKGIQGYLLSRPVPHHEITRFFAS</sequence>
<dbReference type="NCBIfam" id="TIGR00229">
    <property type="entry name" value="sensory_box"/>
    <property type="match status" value="1"/>
</dbReference>
<dbReference type="InterPro" id="IPR052155">
    <property type="entry name" value="Biofilm_reg_signaling"/>
</dbReference>
<dbReference type="SUPFAM" id="SSF55785">
    <property type="entry name" value="PYP-like sensor domain (PAS domain)"/>
    <property type="match status" value="1"/>
</dbReference>
<dbReference type="InterPro" id="IPR035965">
    <property type="entry name" value="PAS-like_dom_sf"/>
</dbReference>
<dbReference type="InterPro" id="IPR000160">
    <property type="entry name" value="GGDEF_dom"/>
</dbReference>